<dbReference type="AlphaFoldDB" id="A0AAD8QWH0"/>
<dbReference type="Proteomes" id="UP001231189">
    <property type="component" value="Unassembled WGS sequence"/>
</dbReference>
<evidence type="ECO:0000259" key="3">
    <source>
        <dbReference type="SMART" id="SM00451"/>
    </source>
</evidence>
<evidence type="ECO:0008006" key="6">
    <source>
        <dbReference type="Google" id="ProtNLM"/>
    </source>
</evidence>
<gene>
    <name evidence="4" type="ORF">QYE76_032252</name>
</gene>
<feature type="region of interest" description="Disordered" evidence="1">
    <location>
        <begin position="1"/>
        <end position="70"/>
    </location>
</feature>
<sequence>MEFQYRAGDARARSPSRSTGAAATSANSESAATRVRDDYGGDRSGYDGESSEALAPRPASSDPDELRRQTAKERIRERILREEAETLALEAEVRRELIEELRSQLARSAKGSEAKATPAAHTPSLKTQIPREVSSKINGSAAWPAEGENPNMAVAPTVFAATSSNEQKSDLTCTVCGITSTSQKAMQDHLEGKLHRKKAAMLPQPMPKEDVACSKPNESATALNGIMATGEKGMQDHFKGEADMSKAAALAQPPPEESAEHGCQEEAEEEGAYMPKIYSIGTGSGNSCEVVQMSGFLLCEVCNVKVANLVTMACHVRGRKHISKAKQQEEQGRAMEVNGVRRVDGFLLCELCDVKTESETVMRTHLSGKKHTSKQKAAVDAVDAGACGKTVLAQEITNEDVALGASVDITVTPGQQPNQAAGAAFAVGDSSKMEVVPSATPREDGAAPVCASFSVAPMEVDEYTEAGDRTAKAEEEKLDAEEEEAVETNGNAAVSANEFKIQVEGKLCIVLQQADGSFSCGLCNLHGCGKYGMVDHLYTPEHLHRARLSEQKEEQAKKAAPAVVSNDSDGVVIPFADGAAQVSITDVELAPLFIPFRLGPSFLINMKACGFEAEVS</sequence>
<feature type="compositionally biased region" description="Basic and acidic residues" evidence="1">
    <location>
        <begin position="34"/>
        <end position="46"/>
    </location>
</feature>
<dbReference type="EMBL" id="JAUUTY010000007">
    <property type="protein sequence ID" value="KAK1608579.1"/>
    <property type="molecule type" value="Genomic_DNA"/>
</dbReference>
<feature type="compositionally biased region" description="Low complexity" evidence="1">
    <location>
        <begin position="13"/>
        <end position="33"/>
    </location>
</feature>
<dbReference type="SMART" id="SM00355">
    <property type="entry name" value="ZnF_C2H2"/>
    <property type="match status" value="4"/>
</dbReference>
<dbReference type="InterPro" id="IPR003604">
    <property type="entry name" value="Matrin/U1-like-C_Znf_C2H2"/>
</dbReference>
<dbReference type="SUPFAM" id="SSF57667">
    <property type="entry name" value="beta-beta-alpha zinc fingers"/>
    <property type="match status" value="3"/>
</dbReference>
<evidence type="ECO:0000259" key="2">
    <source>
        <dbReference type="SMART" id="SM00355"/>
    </source>
</evidence>
<dbReference type="GO" id="GO:0003676">
    <property type="term" value="F:nucleic acid binding"/>
    <property type="evidence" value="ECO:0007669"/>
    <property type="project" value="InterPro"/>
</dbReference>
<reference evidence="4" key="1">
    <citation type="submission" date="2023-07" db="EMBL/GenBank/DDBJ databases">
        <title>A chromosome-level genome assembly of Lolium multiflorum.</title>
        <authorList>
            <person name="Chen Y."/>
            <person name="Copetti D."/>
            <person name="Kolliker R."/>
            <person name="Studer B."/>
        </authorList>
    </citation>
    <scope>NUCLEOTIDE SEQUENCE</scope>
    <source>
        <strain evidence="4">02402/16</strain>
        <tissue evidence="4">Leaf</tissue>
    </source>
</reference>
<dbReference type="Pfam" id="PF12874">
    <property type="entry name" value="zf-met"/>
    <property type="match status" value="3"/>
</dbReference>
<protein>
    <recommendedName>
        <fullName evidence="6">C2H2-type domain-containing protein</fullName>
    </recommendedName>
</protein>
<keyword evidence="5" id="KW-1185">Reference proteome</keyword>
<comment type="caution">
    <text evidence="4">The sequence shown here is derived from an EMBL/GenBank/DDBJ whole genome shotgun (WGS) entry which is preliminary data.</text>
</comment>
<name>A0AAD8QWH0_LOLMU</name>
<feature type="domain" description="C2H2-type" evidence="2">
    <location>
        <begin position="171"/>
        <end position="195"/>
    </location>
</feature>
<dbReference type="PANTHER" id="PTHR47487:SF2">
    <property type="entry name" value="C2H2-TYPE DOMAIN-CONTAINING PROTEIN"/>
    <property type="match status" value="1"/>
</dbReference>
<feature type="region of interest" description="Disordered" evidence="1">
    <location>
        <begin position="467"/>
        <end position="489"/>
    </location>
</feature>
<feature type="domain" description="U1-type" evidence="3">
    <location>
        <begin position="344"/>
        <end position="378"/>
    </location>
</feature>
<feature type="region of interest" description="Disordered" evidence="1">
    <location>
        <begin position="248"/>
        <end position="267"/>
    </location>
</feature>
<organism evidence="4 5">
    <name type="scientific">Lolium multiflorum</name>
    <name type="common">Italian ryegrass</name>
    <name type="synonym">Lolium perenne subsp. multiflorum</name>
    <dbReference type="NCBI Taxonomy" id="4521"/>
    <lineage>
        <taxon>Eukaryota</taxon>
        <taxon>Viridiplantae</taxon>
        <taxon>Streptophyta</taxon>
        <taxon>Embryophyta</taxon>
        <taxon>Tracheophyta</taxon>
        <taxon>Spermatophyta</taxon>
        <taxon>Magnoliopsida</taxon>
        <taxon>Liliopsida</taxon>
        <taxon>Poales</taxon>
        <taxon>Poaceae</taxon>
        <taxon>BOP clade</taxon>
        <taxon>Pooideae</taxon>
        <taxon>Poodae</taxon>
        <taxon>Poeae</taxon>
        <taxon>Poeae Chloroplast Group 2 (Poeae type)</taxon>
        <taxon>Loliodinae</taxon>
        <taxon>Loliinae</taxon>
        <taxon>Lolium</taxon>
    </lineage>
</organism>
<feature type="domain" description="C2H2-type" evidence="2">
    <location>
        <begin position="297"/>
        <end position="321"/>
    </location>
</feature>
<dbReference type="InterPro" id="IPR013087">
    <property type="entry name" value="Znf_C2H2_type"/>
</dbReference>
<dbReference type="Gene3D" id="3.30.160.60">
    <property type="entry name" value="Classic Zinc Finger"/>
    <property type="match status" value="3"/>
</dbReference>
<feature type="domain" description="U1-type" evidence="3">
    <location>
        <begin position="168"/>
        <end position="202"/>
    </location>
</feature>
<feature type="domain" description="U1-type" evidence="3">
    <location>
        <begin position="294"/>
        <end position="328"/>
    </location>
</feature>
<dbReference type="GO" id="GO:0008270">
    <property type="term" value="F:zinc ion binding"/>
    <property type="evidence" value="ECO:0007669"/>
    <property type="project" value="InterPro"/>
</dbReference>
<accession>A0AAD8QWH0</accession>
<proteinExistence type="predicted"/>
<dbReference type="SMART" id="SM00451">
    <property type="entry name" value="ZnF_U1"/>
    <property type="match status" value="3"/>
</dbReference>
<evidence type="ECO:0000256" key="1">
    <source>
        <dbReference type="SAM" id="MobiDB-lite"/>
    </source>
</evidence>
<evidence type="ECO:0000313" key="4">
    <source>
        <dbReference type="EMBL" id="KAK1608579.1"/>
    </source>
</evidence>
<dbReference type="InterPro" id="IPR036236">
    <property type="entry name" value="Znf_C2H2_sf"/>
</dbReference>
<feature type="domain" description="C2H2-type" evidence="2">
    <location>
        <begin position="518"/>
        <end position="542"/>
    </location>
</feature>
<dbReference type="PANTHER" id="PTHR47487">
    <property type="entry name" value="OS06G0651300 PROTEIN-RELATED"/>
    <property type="match status" value="1"/>
</dbReference>
<evidence type="ECO:0000313" key="5">
    <source>
        <dbReference type="Proteomes" id="UP001231189"/>
    </source>
</evidence>
<feature type="compositionally biased region" description="Acidic residues" evidence="1">
    <location>
        <begin position="476"/>
        <end position="486"/>
    </location>
</feature>
<feature type="domain" description="C2H2-type" evidence="2">
    <location>
        <begin position="347"/>
        <end position="371"/>
    </location>
</feature>